<organism evidence="1 2">
    <name type="scientific">Lacinutrix neustonica</name>
    <dbReference type="NCBI Taxonomy" id="2980107"/>
    <lineage>
        <taxon>Bacteria</taxon>
        <taxon>Pseudomonadati</taxon>
        <taxon>Bacteroidota</taxon>
        <taxon>Flavobacteriia</taxon>
        <taxon>Flavobacteriales</taxon>
        <taxon>Flavobacteriaceae</taxon>
        <taxon>Lacinutrix</taxon>
    </lineage>
</organism>
<sequence>MQSQKVIINNENSASTVELKVDMNMDSCILMGKVAVKSVYKSKRD</sequence>
<accession>A0A9E8SE42</accession>
<dbReference type="Proteomes" id="UP001164705">
    <property type="component" value="Chromosome"/>
</dbReference>
<dbReference type="KEGG" id="lnu:N7U66_18985"/>
<protein>
    <submittedName>
        <fullName evidence="1">Uncharacterized protein</fullName>
    </submittedName>
</protein>
<keyword evidence="2" id="KW-1185">Reference proteome</keyword>
<dbReference type="EMBL" id="CP113088">
    <property type="protein sequence ID" value="WAC01909.1"/>
    <property type="molecule type" value="Genomic_DNA"/>
</dbReference>
<gene>
    <name evidence="1" type="ORF">N7U66_18985</name>
</gene>
<evidence type="ECO:0000313" key="1">
    <source>
        <dbReference type="EMBL" id="WAC01909.1"/>
    </source>
</evidence>
<reference evidence="1" key="1">
    <citation type="submission" date="2022-11" db="EMBL/GenBank/DDBJ databases">
        <title>Lacinutrix neustonica HL-RS19T sp. nov., isolated from the surface microlayer sample of brackish Lake Shihwa.</title>
        <authorList>
            <person name="Choi J.Y."/>
            <person name="Hwang C.Y."/>
        </authorList>
    </citation>
    <scope>NUCLEOTIDE SEQUENCE</scope>
    <source>
        <strain evidence="1">HL-RS19</strain>
    </source>
</reference>
<evidence type="ECO:0000313" key="2">
    <source>
        <dbReference type="Proteomes" id="UP001164705"/>
    </source>
</evidence>
<dbReference type="AlphaFoldDB" id="A0A9E8SE42"/>
<dbReference type="RefSeq" id="WP_267676507.1">
    <property type="nucleotide sequence ID" value="NZ_CP113088.1"/>
</dbReference>
<proteinExistence type="predicted"/>
<name>A0A9E8SE42_9FLAO</name>